<sequence>MSASAGLGFSGGTGCYRMSRIEIWKVFGAAVLVTVAITVPSLAGDDKEQAKQDGKQFEALQHDLDRRADLWMRRQACPADLFQQDQTLFSRWDLTRDYTVGECEADPAACLKGCFDDGNEDACFQLAYIHQQNAPKALSRYSQALFAQACAAGSDGGCTNRAAGILRGTTDDEPFLAKVDQAPSCVFRSFEVTCDAGDAWGCTMLGWQYTSGEAVAVDTAKARAAFEKSCAISPDFVACDYARMELERLNTPDGAD</sequence>
<keyword evidence="2" id="KW-1185">Reference proteome</keyword>
<accession>A0A8J3DU57</accession>
<organism evidence="1 2">
    <name type="scientific">Tianweitania populi</name>
    <dbReference type="NCBI Taxonomy" id="1607949"/>
    <lineage>
        <taxon>Bacteria</taxon>
        <taxon>Pseudomonadati</taxon>
        <taxon>Pseudomonadota</taxon>
        <taxon>Alphaproteobacteria</taxon>
        <taxon>Hyphomicrobiales</taxon>
        <taxon>Phyllobacteriaceae</taxon>
        <taxon>Tianweitania</taxon>
    </lineage>
</organism>
<dbReference type="SUPFAM" id="SSF81901">
    <property type="entry name" value="HCP-like"/>
    <property type="match status" value="1"/>
</dbReference>
<evidence type="ECO:0008006" key="3">
    <source>
        <dbReference type="Google" id="ProtNLM"/>
    </source>
</evidence>
<proteinExistence type="predicted"/>
<evidence type="ECO:0000313" key="1">
    <source>
        <dbReference type="EMBL" id="GHD10318.1"/>
    </source>
</evidence>
<evidence type="ECO:0000313" key="2">
    <source>
        <dbReference type="Proteomes" id="UP000630142"/>
    </source>
</evidence>
<reference evidence="1" key="2">
    <citation type="submission" date="2020-09" db="EMBL/GenBank/DDBJ databases">
        <authorList>
            <person name="Sun Q."/>
            <person name="Kim S."/>
        </authorList>
    </citation>
    <scope>NUCLEOTIDE SEQUENCE</scope>
    <source>
        <strain evidence="1">KCTC 42249</strain>
    </source>
</reference>
<dbReference type="InterPro" id="IPR011990">
    <property type="entry name" value="TPR-like_helical_dom_sf"/>
</dbReference>
<gene>
    <name evidence="1" type="ORF">GCM10016234_12060</name>
</gene>
<dbReference type="Gene3D" id="1.25.40.10">
    <property type="entry name" value="Tetratricopeptide repeat domain"/>
    <property type="match status" value="1"/>
</dbReference>
<comment type="caution">
    <text evidence="1">The sequence shown here is derived from an EMBL/GenBank/DDBJ whole genome shotgun (WGS) entry which is preliminary data.</text>
</comment>
<dbReference type="Proteomes" id="UP000630142">
    <property type="component" value="Unassembled WGS sequence"/>
</dbReference>
<reference evidence="1" key="1">
    <citation type="journal article" date="2014" name="Int. J. Syst. Evol. Microbiol.">
        <title>Complete genome sequence of Corynebacterium casei LMG S-19264T (=DSM 44701T), isolated from a smear-ripened cheese.</title>
        <authorList>
            <consortium name="US DOE Joint Genome Institute (JGI-PGF)"/>
            <person name="Walter F."/>
            <person name="Albersmeier A."/>
            <person name="Kalinowski J."/>
            <person name="Ruckert C."/>
        </authorList>
    </citation>
    <scope>NUCLEOTIDE SEQUENCE</scope>
    <source>
        <strain evidence="1">KCTC 42249</strain>
    </source>
</reference>
<dbReference type="RefSeq" id="WP_189503329.1">
    <property type="nucleotide sequence ID" value="NZ_BMZQ01000001.1"/>
</dbReference>
<dbReference type="EMBL" id="BMZQ01000001">
    <property type="protein sequence ID" value="GHD10318.1"/>
    <property type="molecule type" value="Genomic_DNA"/>
</dbReference>
<name>A0A8J3DU57_9HYPH</name>
<protein>
    <recommendedName>
        <fullName evidence="3">Sel1 repeat family protein</fullName>
    </recommendedName>
</protein>
<dbReference type="AlphaFoldDB" id="A0A8J3DU57"/>